<dbReference type="AlphaFoldDB" id="A0A1H1GVA3"/>
<reference evidence="4" key="1">
    <citation type="submission" date="2016-10" db="EMBL/GenBank/DDBJ databases">
        <authorList>
            <person name="Varghese N."/>
            <person name="Submissions S."/>
        </authorList>
    </citation>
    <scope>NUCLEOTIDE SEQUENCE [LARGE SCALE GENOMIC DNA]</scope>
    <source>
        <strain evidence="4">GAS106B</strain>
    </source>
</reference>
<gene>
    <name evidence="3" type="ORF">SAMN05443245_3303</name>
</gene>
<keyword evidence="4" id="KW-1185">Reference proteome</keyword>
<keyword evidence="2" id="KW-0812">Transmembrane</keyword>
<dbReference type="OrthoDB" id="8998645at2"/>
<evidence type="ECO:0000256" key="2">
    <source>
        <dbReference type="SAM" id="Phobius"/>
    </source>
</evidence>
<feature type="transmembrane region" description="Helical" evidence="2">
    <location>
        <begin position="116"/>
        <end position="134"/>
    </location>
</feature>
<keyword evidence="2" id="KW-1133">Transmembrane helix</keyword>
<proteinExistence type="predicted"/>
<organism evidence="3 4">
    <name type="scientific">Paraburkholderia fungorum</name>
    <dbReference type="NCBI Taxonomy" id="134537"/>
    <lineage>
        <taxon>Bacteria</taxon>
        <taxon>Pseudomonadati</taxon>
        <taxon>Pseudomonadota</taxon>
        <taxon>Betaproteobacteria</taxon>
        <taxon>Burkholderiales</taxon>
        <taxon>Burkholderiaceae</taxon>
        <taxon>Paraburkholderia</taxon>
    </lineage>
</organism>
<sequence length="352" mass="37614">MTRPLALIEGDLALPDARLLSSLPPPFGLRPQPARSTAQRDAERVAAAAAQEAIRTTARHKTPVRRKPLPPGTMFRFFYKVRTPRDYSAHIQAQLDEARYYLEAGKTRVRSSRRDYVLGAGIFAATGIALAWLLTTTAMRDAEKADATLIARPAVVHSEETALQAEAAFKVAPTVVQNAASMAKPVPLAVRPVESKPSRQAALPAELAASSRHTGSYKITRTLASDAATRRASASVNASIDTRPSAPSLHLGKTPIDDRLTLSRSADPSAQASTSAQPEWTARVPSTDAAPEQAALLNWAAQQRRTSAVAASTTITPVSASATPADVTWNARMTQRRVTDNPGAFSANASQR</sequence>
<dbReference type="Proteomes" id="UP000183487">
    <property type="component" value="Unassembled WGS sequence"/>
</dbReference>
<protein>
    <submittedName>
        <fullName evidence="3">Uncharacterized protein</fullName>
    </submittedName>
</protein>
<dbReference type="EMBL" id="FNKP01000002">
    <property type="protein sequence ID" value="SDR17013.1"/>
    <property type="molecule type" value="Genomic_DNA"/>
</dbReference>
<accession>A0A1H1GVA3</accession>
<keyword evidence="2" id="KW-0472">Membrane</keyword>
<feature type="region of interest" description="Disordered" evidence="1">
    <location>
        <begin position="228"/>
        <end position="287"/>
    </location>
</feature>
<evidence type="ECO:0000256" key="1">
    <source>
        <dbReference type="SAM" id="MobiDB-lite"/>
    </source>
</evidence>
<evidence type="ECO:0000313" key="4">
    <source>
        <dbReference type="Proteomes" id="UP000183487"/>
    </source>
</evidence>
<feature type="compositionally biased region" description="Polar residues" evidence="1">
    <location>
        <begin position="262"/>
        <end position="278"/>
    </location>
</feature>
<name>A0A1H1GVA3_9BURK</name>
<dbReference type="RefSeq" id="WP_074766641.1">
    <property type="nucleotide sequence ID" value="NZ_FNKP01000002.1"/>
</dbReference>
<evidence type="ECO:0000313" key="3">
    <source>
        <dbReference type="EMBL" id="SDR17013.1"/>
    </source>
</evidence>